<accession>A0A024T7J1</accession>
<dbReference type="RefSeq" id="XP_008881565.1">
    <property type="nucleotide sequence ID" value="XM_008883343.1"/>
</dbReference>
<dbReference type="EMBL" id="KI914348">
    <property type="protein sequence ID" value="ETV89803.1"/>
    <property type="molecule type" value="Genomic_DNA"/>
</dbReference>
<proteinExistence type="predicted"/>
<evidence type="ECO:0008006" key="2">
    <source>
        <dbReference type="Google" id="ProtNLM"/>
    </source>
</evidence>
<protein>
    <recommendedName>
        <fullName evidence="2">Tyr recombinase domain-containing protein</fullName>
    </recommendedName>
</protein>
<evidence type="ECO:0000313" key="1">
    <source>
        <dbReference type="EMBL" id="ETV89803.1"/>
    </source>
</evidence>
<feature type="non-terminal residue" evidence="1">
    <location>
        <position position="1"/>
    </location>
</feature>
<dbReference type="GeneID" id="20092417"/>
<organism evidence="1">
    <name type="scientific">Aphanomyces invadans</name>
    <dbReference type="NCBI Taxonomy" id="157072"/>
    <lineage>
        <taxon>Eukaryota</taxon>
        <taxon>Sar</taxon>
        <taxon>Stramenopiles</taxon>
        <taxon>Oomycota</taxon>
        <taxon>Saprolegniomycetes</taxon>
        <taxon>Saprolegniales</taxon>
        <taxon>Verrucalvaceae</taxon>
        <taxon>Aphanomyces</taxon>
    </lineage>
</organism>
<gene>
    <name evidence="1" type="ORF">H310_15367</name>
</gene>
<feature type="non-terminal residue" evidence="1">
    <location>
        <position position="147"/>
    </location>
</feature>
<reference evidence="1" key="1">
    <citation type="submission" date="2013-12" db="EMBL/GenBank/DDBJ databases">
        <title>The Genome Sequence of Aphanomyces invadans NJM9701.</title>
        <authorList>
            <consortium name="The Broad Institute Genomics Platform"/>
            <person name="Russ C."/>
            <person name="Tyler B."/>
            <person name="van West P."/>
            <person name="Dieguez-Uribeondo J."/>
            <person name="Young S.K."/>
            <person name="Zeng Q."/>
            <person name="Gargeya S."/>
            <person name="Fitzgerald M."/>
            <person name="Abouelleil A."/>
            <person name="Alvarado L."/>
            <person name="Chapman S.B."/>
            <person name="Gainer-Dewar J."/>
            <person name="Goldberg J."/>
            <person name="Griggs A."/>
            <person name="Gujja S."/>
            <person name="Hansen M."/>
            <person name="Howarth C."/>
            <person name="Imamovic A."/>
            <person name="Ireland A."/>
            <person name="Larimer J."/>
            <person name="McCowan C."/>
            <person name="Murphy C."/>
            <person name="Pearson M."/>
            <person name="Poon T.W."/>
            <person name="Priest M."/>
            <person name="Roberts A."/>
            <person name="Saif S."/>
            <person name="Shea T."/>
            <person name="Sykes S."/>
            <person name="Wortman J."/>
            <person name="Nusbaum C."/>
            <person name="Birren B."/>
        </authorList>
    </citation>
    <scope>NUCLEOTIDE SEQUENCE [LARGE SCALE GENOMIC DNA]</scope>
    <source>
        <strain evidence="1">NJM9701</strain>
    </source>
</reference>
<dbReference type="OrthoDB" id="78568at2759"/>
<sequence>DALLVRFGRMKNDQDGSSCLPRHVYANPNNPSICAVLSLAVLVFSKGSQRDIKSTLVFGSNAKERFSAWVVRTCEQHRDVIMGMGLSINDVGTHSFRKGVSTALSNTPGGPEAVAVWLRAGWSLGSVQKRYIFAGAGGDQHVGRAAA</sequence>
<dbReference type="AlphaFoldDB" id="A0A024T7J1"/>
<name>A0A024T7J1_9STRA</name>
<dbReference type="VEuPathDB" id="FungiDB:H310_15367"/>